<dbReference type="InterPro" id="IPR013103">
    <property type="entry name" value="RVT_2"/>
</dbReference>
<evidence type="ECO:0000259" key="5">
    <source>
        <dbReference type="Pfam" id="PF25597"/>
    </source>
</evidence>
<dbReference type="SUPFAM" id="SSF53098">
    <property type="entry name" value="Ribonuclease H-like"/>
    <property type="match status" value="1"/>
</dbReference>
<feature type="region of interest" description="Disordered" evidence="3">
    <location>
        <begin position="559"/>
        <end position="609"/>
    </location>
</feature>
<keyword evidence="1" id="KW-0479">Metal-binding</keyword>
<reference evidence="6" key="2">
    <citation type="submission" date="2022-01" db="EMBL/GenBank/DDBJ databases">
        <authorList>
            <person name="Yamashiro T."/>
            <person name="Shiraishi A."/>
            <person name="Satake H."/>
            <person name="Nakayama K."/>
        </authorList>
    </citation>
    <scope>NUCLEOTIDE SEQUENCE</scope>
</reference>
<evidence type="ECO:0000259" key="4">
    <source>
        <dbReference type="Pfam" id="PF07727"/>
    </source>
</evidence>
<feature type="region of interest" description="Disordered" evidence="3">
    <location>
        <begin position="317"/>
        <end position="360"/>
    </location>
</feature>
<evidence type="ECO:0000313" key="7">
    <source>
        <dbReference type="Proteomes" id="UP001151760"/>
    </source>
</evidence>
<accession>A0ABQ5FUU2</accession>
<feature type="compositionally biased region" description="Polar residues" evidence="3">
    <location>
        <begin position="82"/>
        <end position="99"/>
    </location>
</feature>
<gene>
    <name evidence="6" type="ORF">Tco_1018603</name>
</gene>
<dbReference type="Pfam" id="PF07727">
    <property type="entry name" value="RVT_2"/>
    <property type="match status" value="1"/>
</dbReference>
<comment type="caution">
    <text evidence="6">The sequence shown here is derived from an EMBL/GenBank/DDBJ whole genome shotgun (WGS) entry which is preliminary data.</text>
</comment>
<dbReference type="InterPro" id="IPR012337">
    <property type="entry name" value="RNaseH-like_sf"/>
</dbReference>
<sequence length="684" mass="76937">MHDRKPDLKHLHVFGTFCYPTNDSEDLGKLKPKADIGIPIGYSPAKNAYQIYNKKTRMIMETIQPPSSVVSPMLPTAASLPADTTGTPSSTIIDQDAPSASTSPKLRKLKLQSFIKEERIEFEESFAPVARIEAIRIFIANATHKNMTLYQMDVKTAFLNGVLREEVYVSQQEGFLLSQKFSKGAVDLTLFIRKEGKDILLKYGMKSSDPVDTSMVERSKLDKDRQGIPVDPTRYRGMVGSLMYLTSSRPDLVFAVCMCARDELKSFQCQHQAALCKYSESSASALEDPTLQARNLVKEILLKLNIPEQVASGSIFGTSQRSHSSDFSANAPNKGNFQRSQTTTSFPRPSNENRTNDNGNMRTARGIALVCENYGFNGHAIERCFKIIGYPVDFVMHEYCVSLISVHKVARDSKLIVAFDEMNCYMLNQDLRAGKILGTDLVILAKQTREPFSLSDQVSTELGELVHLDLWGPYKVTSKDGFRFFLTIVDDFSRAVWVYLLKSKTEVHDKFGSRSEKRVLVGYSNFKKGYKLWSLDNKQIIYSRDVNFFNTNTLDDLFDIPNDEERRNPSLKKHGTLPSHSGSPSTPLNEDDGSHFQGADASASEGERSADLEENIVNYEGDDLQNHPQEGINQNLGSEPRSYFEVSQYKHWIDAMNAQMNALYRNNTWELDDLPVGRKAIGSK</sequence>
<dbReference type="Pfam" id="PF25597">
    <property type="entry name" value="SH3_retrovirus"/>
    <property type="match status" value="2"/>
</dbReference>
<evidence type="ECO:0000256" key="3">
    <source>
        <dbReference type="SAM" id="MobiDB-lite"/>
    </source>
</evidence>
<evidence type="ECO:0000313" key="6">
    <source>
        <dbReference type="EMBL" id="GJT67123.1"/>
    </source>
</evidence>
<dbReference type="Gene3D" id="3.30.420.10">
    <property type="entry name" value="Ribonuclease H-like superfamily/Ribonuclease H"/>
    <property type="match status" value="1"/>
</dbReference>
<organism evidence="6 7">
    <name type="scientific">Tanacetum coccineum</name>
    <dbReference type="NCBI Taxonomy" id="301880"/>
    <lineage>
        <taxon>Eukaryota</taxon>
        <taxon>Viridiplantae</taxon>
        <taxon>Streptophyta</taxon>
        <taxon>Embryophyta</taxon>
        <taxon>Tracheophyta</taxon>
        <taxon>Spermatophyta</taxon>
        <taxon>Magnoliopsida</taxon>
        <taxon>eudicotyledons</taxon>
        <taxon>Gunneridae</taxon>
        <taxon>Pentapetalae</taxon>
        <taxon>asterids</taxon>
        <taxon>campanulids</taxon>
        <taxon>Asterales</taxon>
        <taxon>Asteraceae</taxon>
        <taxon>Asteroideae</taxon>
        <taxon>Anthemideae</taxon>
        <taxon>Anthemidinae</taxon>
        <taxon>Tanacetum</taxon>
    </lineage>
</organism>
<keyword evidence="2" id="KW-0378">Hydrolase</keyword>
<feature type="region of interest" description="Disordered" evidence="3">
    <location>
        <begin position="75"/>
        <end position="99"/>
    </location>
</feature>
<dbReference type="PANTHER" id="PTHR42648">
    <property type="entry name" value="TRANSPOSASE, PUTATIVE-RELATED"/>
    <property type="match status" value="1"/>
</dbReference>
<evidence type="ECO:0000256" key="1">
    <source>
        <dbReference type="ARBA" id="ARBA00022723"/>
    </source>
</evidence>
<feature type="domain" description="Retroviral polymerase SH3-like" evidence="5">
    <location>
        <begin position="18"/>
        <end position="62"/>
    </location>
</feature>
<dbReference type="InterPro" id="IPR039537">
    <property type="entry name" value="Retrotran_Ty1/copia-like"/>
</dbReference>
<keyword evidence="7" id="KW-1185">Reference proteome</keyword>
<name>A0ABQ5FUU2_9ASTR</name>
<dbReference type="EMBL" id="BQNB010017778">
    <property type="protein sequence ID" value="GJT67123.1"/>
    <property type="molecule type" value="Genomic_DNA"/>
</dbReference>
<feature type="domain" description="Retroviral polymerase SH3-like" evidence="5">
    <location>
        <begin position="505"/>
        <end position="554"/>
    </location>
</feature>
<evidence type="ECO:0000256" key="2">
    <source>
        <dbReference type="ARBA" id="ARBA00022801"/>
    </source>
</evidence>
<feature type="domain" description="Reverse transcriptase Ty1/copia-type" evidence="4">
    <location>
        <begin position="109"/>
        <end position="179"/>
    </location>
</feature>
<proteinExistence type="predicted"/>
<dbReference type="InterPro" id="IPR057670">
    <property type="entry name" value="SH3_retrovirus"/>
</dbReference>
<dbReference type="InterPro" id="IPR036397">
    <property type="entry name" value="RNaseH_sf"/>
</dbReference>
<dbReference type="Proteomes" id="UP001151760">
    <property type="component" value="Unassembled WGS sequence"/>
</dbReference>
<reference evidence="6" key="1">
    <citation type="journal article" date="2022" name="Int. J. Mol. Sci.">
        <title>Draft Genome of Tanacetum Coccineum: Genomic Comparison of Closely Related Tanacetum-Family Plants.</title>
        <authorList>
            <person name="Yamashiro T."/>
            <person name="Shiraishi A."/>
            <person name="Nakayama K."/>
            <person name="Satake H."/>
        </authorList>
    </citation>
    <scope>NUCLEOTIDE SEQUENCE</scope>
</reference>
<protein>
    <submittedName>
        <fullName evidence="6">Retrovirus-related pol polyprotein from transposon TNT 1-94</fullName>
    </submittedName>
</protein>
<dbReference type="PANTHER" id="PTHR42648:SF28">
    <property type="entry name" value="TRANSPOSON-ENCODED PROTEIN WITH RIBONUCLEASE H-LIKE AND RETROVIRUS ZINC FINGER-LIKE DOMAINS"/>
    <property type="match status" value="1"/>
</dbReference>
<feature type="compositionally biased region" description="Polar residues" evidence="3">
    <location>
        <begin position="578"/>
        <end position="588"/>
    </location>
</feature>